<organism evidence="2 3">
    <name type="scientific">Thalassiosira pseudonana</name>
    <name type="common">Marine diatom</name>
    <name type="synonym">Cyclotella nana</name>
    <dbReference type="NCBI Taxonomy" id="35128"/>
    <lineage>
        <taxon>Eukaryota</taxon>
        <taxon>Sar</taxon>
        <taxon>Stramenopiles</taxon>
        <taxon>Ochrophyta</taxon>
        <taxon>Bacillariophyta</taxon>
        <taxon>Coscinodiscophyceae</taxon>
        <taxon>Thalassiosirophycidae</taxon>
        <taxon>Thalassiosirales</taxon>
        <taxon>Thalassiosiraceae</taxon>
        <taxon>Thalassiosira</taxon>
    </lineage>
</organism>
<gene>
    <name evidence="2" type="ORF">THAPSDRAFT_7828</name>
</gene>
<dbReference type="HOGENOM" id="CLU_048683_0_0_1"/>
<dbReference type="PANTHER" id="PTHR12224:SF0">
    <property type="entry name" value="BETA-1,4-MANNOSYL-GLYCOPROTEIN 4-BETA-N-ACETYLGLUCOSAMINYLTRANSFERASE"/>
    <property type="match status" value="1"/>
</dbReference>
<dbReference type="PANTHER" id="PTHR12224">
    <property type="entry name" value="BETA-1,4-MANNOSYL-GLYCOPROTEIN BETA-1,4-N-ACETYLGLUCOSAMINYL-TRANSFERASE"/>
    <property type="match status" value="1"/>
</dbReference>
<reference evidence="2 3" key="2">
    <citation type="journal article" date="2008" name="Nature">
        <title>The Phaeodactylum genome reveals the evolutionary history of diatom genomes.</title>
        <authorList>
            <person name="Bowler C."/>
            <person name="Allen A.E."/>
            <person name="Badger J.H."/>
            <person name="Grimwood J."/>
            <person name="Jabbari K."/>
            <person name="Kuo A."/>
            <person name="Maheswari U."/>
            <person name="Martens C."/>
            <person name="Maumus F."/>
            <person name="Otillar R.P."/>
            <person name="Rayko E."/>
            <person name="Salamov A."/>
            <person name="Vandepoele K."/>
            <person name="Beszteri B."/>
            <person name="Gruber A."/>
            <person name="Heijde M."/>
            <person name="Katinka M."/>
            <person name="Mock T."/>
            <person name="Valentin K."/>
            <person name="Verret F."/>
            <person name="Berges J.A."/>
            <person name="Brownlee C."/>
            <person name="Cadoret J.P."/>
            <person name="Chiovitti A."/>
            <person name="Choi C.J."/>
            <person name="Coesel S."/>
            <person name="De Martino A."/>
            <person name="Detter J.C."/>
            <person name="Durkin C."/>
            <person name="Falciatore A."/>
            <person name="Fournet J."/>
            <person name="Haruta M."/>
            <person name="Huysman M.J."/>
            <person name="Jenkins B.D."/>
            <person name="Jiroutova K."/>
            <person name="Jorgensen R.E."/>
            <person name="Joubert Y."/>
            <person name="Kaplan A."/>
            <person name="Kroger N."/>
            <person name="Kroth P.G."/>
            <person name="La Roche J."/>
            <person name="Lindquist E."/>
            <person name="Lommer M."/>
            <person name="Martin-Jezequel V."/>
            <person name="Lopez P.J."/>
            <person name="Lucas S."/>
            <person name="Mangogna M."/>
            <person name="McGinnis K."/>
            <person name="Medlin L.K."/>
            <person name="Montsant A."/>
            <person name="Oudot-Le Secq M.P."/>
            <person name="Napoli C."/>
            <person name="Obornik M."/>
            <person name="Parker M.S."/>
            <person name="Petit J.L."/>
            <person name="Porcel B.M."/>
            <person name="Poulsen N."/>
            <person name="Robison M."/>
            <person name="Rychlewski L."/>
            <person name="Rynearson T.A."/>
            <person name="Schmutz J."/>
            <person name="Shapiro H."/>
            <person name="Siaut M."/>
            <person name="Stanley M."/>
            <person name="Sussman M.R."/>
            <person name="Taylor A.R."/>
            <person name="Vardi A."/>
            <person name="von Dassow P."/>
            <person name="Vyverman W."/>
            <person name="Willis A."/>
            <person name="Wyrwicz L.S."/>
            <person name="Rokhsar D.S."/>
            <person name="Weissenbach J."/>
            <person name="Armbrust E.V."/>
            <person name="Green B.R."/>
            <person name="Van de Peer Y."/>
            <person name="Grigoriev I.V."/>
        </authorList>
    </citation>
    <scope>NUCLEOTIDE SEQUENCE [LARGE SCALE GENOMIC DNA]</scope>
    <source>
        <strain evidence="2 3">CCMP1335</strain>
    </source>
</reference>
<dbReference type="GO" id="GO:0006044">
    <property type="term" value="P:N-acetylglucosamine metabolic process"/>
    <property type="evidence" value="ECO:0000318"/>
    <property type="project" value="GO_Central"/>
</dbReference>
<dbReference type="EMBL" id="CM000644">
    <property type="protein sequence ID" value="EED90768.1"/>
    <property type="molecule type" value="Genomic_DNA"/>
</dbReference>
<dbReference type="KEGG" id="tps:THAPSDRAFT_7828"/>
<dbReference type="RefSeq" id="XP_002291917.1">
    <property type="nucleotide sequence ID" value="XM_002291881.1"/>
</dbReference>
<dbReference type="GO" id="GO:0016757">
    <property type="term" value="F:glycosyltransferase activity"/>
    <property type="evidence" value="ECO:0000318"/>
    <property type="project" value="GO_Central"/>
</dbReference>
<keyword evidence="3" id="KW-1185">Reference proteome</keyword>
<keyword evidence="1" id="KW-1133">Transmembrane helix</keyword>
<reference evidence="2 3" key="1">
    <citation type="journal article" date="2004" name="Science">
        <title>The genome of the diatom Thalassiosira pseudonana: ecology, evolution, and metabolism.</title>
        <authorList>
            <person name="Armbrust E.V."/>
            <person name="Berges J.A."/>
            <person name="Bowler C."/>
            <person name="Green B.R."/>
            <person name="Martinez D."/>
            <person name="Putnam N.H."/>
            <person name="Zhou S."/>
            <person name="Allen A.E."/>
            <person name="Apt K.E."/>
            <person name="Bechner M."/>
            <person name="Brzezinski M.A."/>
            <person name="Chaal B.K."/>
            <person name="Chiovitti A."/>
            <person name="Davis A.K."/>
            <person name="Demarest M.S."/>
            <person name="Detter J.C."/>
            <person name="Glavina T."/>
            <person name="Goodstein D."/>
            <person name="Hadi M.Z."/>
            <person name="Hellsten U."/>
            <person name="Hildebrand M."/>
            <person name="Jenkins B.D."/>
            <person name="Jurka J."/>
            <person name="Kapitonov V.V."/>
            <person name="Kroger N."/>
            <person name="Lau W.W."/>
            <person name="Lane T.W."/>
            <person name="Larimer F.W."/>
            <person name="Lippmeier J.C."/>
            <person name="Lucas S."/>
            <person name="Medina M."/>
            <person name="Montsant A."/>
            <person name="Obornik M."/>
            <person name="Parker M.S."/>
            <person name="Palenik B."/>
            <person name="Pazour G.J."/>
            <person name="Richardson P.M."/>
            <person name="Rynearson T.A."/>
            <person name="Saito M.A."/>
            <person name="Schwartz D.C."/>
            <person name="Thamatrakoln K."/>
            <person name="Valentin K."/>
            <person name="Vardi A."/>
            <person name="Wilkerson F.P."/>
            <person name="Rokhsar D.S."/>
        </authorList>
    </citation>
    <scope>NUCLEOTIDE SEQUENCE [LARGE SCALE GENOMIC DNA]</scope>
    <source>
        <strain evidence="2 3">CCMP1335</strain>
    </source>
</reference>
<evidence type="ECO:0000313" key="2">
    <source>
        <dbReference type="EMBL" id="EED90768.1"/>
    </source>
</evidence>
<evidence type="ECO:0000256" key="1">
    <source>
        <dbReference type="SAM" id="Phobius"/>
    </source>
</evidence>
<protein>
    <submittedName>
        <fullName evidence="2">Uncharacterized protein</fullName>
    </submittedName>
</protein>
<dbReference type="eggNOG" id="ENOG502RWQU">
    <property type="taxonomic scope" value="Eukaryota"/>
</dbReference>
<feature type="transmembrane region" description="Helical" evidence="1">
    <location>
        <begin position="12"/>
        <end position="32"/>
    </location>
</feature>
<sequence>MKELGSSIPKRLNVNRTIVLIVVITTVAANLYRAVTFPSNANSNFSGSPQERLPLYGDASEESARILLRAAQIQRPVNDEQFNQTVEAERCQRYSLEYKGRTTRRRVFYGSLIADDSWTTISTAALENYGLFHTASFVESNLTQMNIQREMRFAPASENLDLLQKRGLFGPETKVEVDYYFNEDRGLNSLGRENDQRALIIERWRQNGMGVDDIGYLGDVDEMFSRDFMRAMMICEVEQFDHHDHCKGSVKAIGSTVVFEGGPLCITKRRWYHPDLIIGECIEGIGDSTIHPTFERTWKGTGWLSDGYRELNTTHGPLHNAADFRMTGGGFMYSGGVGFNYVGYHFHNFFPSIEVLRKKYKTYGHPVNDALDIHLGSIHEDVASMVYCGLGQPEKSANATYPLEENSLESLKGPLPLAFEVEGYVDTRMKVLRAILQIDVKKHLVEKVDGAPLP</sequence>
<accession>B8C7M5</accession>
<evidence type="ECO:0000313" key="3">
    <source>
        <dbReference type="Proteomes" id="UP000001449"/>
    </source>
</evidence>
<dbReference type="OMA" id="MICEVEQ"/>
<dbReference type="GO" id="GO:0016020">
    <property type="term" value="C:membrane"/>
    <property type="evidence" value="ECO:0007669"/>
    <property type="project" value="InterPro"/>
</dbReference>
<proteinExistence type="predicted"/>
<dbReference type="Proteomes" id="UP000001449">
    <property type="component" value="Chromosome 8"/>
</dbReference>
<keyword evidence="1" id="KW-0472">Membrane</keyword>
<dbReference type="InterPro" id="IPR006813">
    <property type="entry name" value="Glyco_trans_17"/>
</dbReference>
<dbReference type="GO" id="GO:0003830">
    <property type="term" value="F:beta-1,4-mannosylglycoprotein 4-beta-N-acetylglucosaminyltransferase activity"/>
    <property type="evidence" value="ECO:0007669"/>
    <property type="project" value="InterPro"/>
</dbReference>
<dbReference type="PaxDb" id="35128-Thaps7828"/>
<dbReference type="GeneID" id="7444970"/>
<keyword evidence="1" id="KW-0812">Transmembrane</keyword>
<dbReference type="InParanoid" id="B8C7M5"/>
<name>B8C7M5_THAPS</name>
<dbReference type="AlphaFoldDB" id="B8C7M5"/>